<dbReference type="Pfam" id="PF00590">
    <property type="entry name" value="TP_methylase"/>
    <property type="match status" value="1"/>
</dbReference>
<dbReference type="InterPro" id="IPR014776">
    <property type="entry name" value="4pyrrole_Mease_sub2"/>
</dbReference>
<sequence length="291" mass="31621">MRGLGKQMYGKLYVVATPIGNLADFSFRALEVLKQVDLIAAEDTRHVKMLLSHYGVNKPLTSLHQHNEDKAALGLVERMQQGQSIALVSDAGTPIISDPGLPLVKLARQHGIDVTPIPGACALIAALSVAGLPTSRFSFEGFLPRTASARREFFRDKLSDESTWAFYESSHRIQAALEDMATVFPPEHRIVVAREITKLHETIADGSLAEVLARVQADENMRKGEFVIIAAGSPPAEKSDQISDAERRILALLLQECSIKTAVALAVEITGQRKKALYQAALAMQGESGGR</sequence>
<dbReference type="Gene3D" id="3.30.950.10">
    <property type="entry name" value="Methyltransferase, Cobalt-precorrin-4 Transmethylase, Domain 2"/>
    <property type="match status" value="1"/>
</dbReference>
<dbReference type="PANTHER" id="PTHR46111:SF1">
    <property type="entry name" value="RIBOSOMAL RNA SMALL SUBUNIT METHYLTRANSFERASE I"/>
    <property type="match status" value="1"/>
</dbReference>
<keyword evidence="5 6" id="KW-0949">S-adenosyl-L-methionine</keyword>
<dbReference type="Gene3D" id="3.40.1010.10">
    <property type="entry name" value="Cobalt-precorrin-4 Transmethylase, Domain 1"/>
    <property type="match status" value="1"/>
</dbReference>
<accession>A0A177N9U4</accession>
<keyword evidence="4 6" id="KW-0808">Transferase</keyword>
<comment type="subcellular location">
    <subcellularLocation>
        <location evidence="6">Cytoplasm</location>
    </subcellularLocation>
</comment>
<dbReference type="GO" id="GO:0070677">
    <property type="term" value="F:rRNA (cytosine-2'-O-)-methyltransferase activity"/>
    <property type="evidence" value="ECO:0007669"/>
    <property type="project" value="UniProtKB-UniRule"/>
</dbReference>
<dbReference type="EC" id="2.1.1.198" evidence="6"/>
<evidence type="ECO:0000256" key="5">
    <source>
        <dbReference type="ARBA" id="ARBA00022691"/>
    </source>
</evidence>
<keyword evidence="1 6" id="KW-0963">Cytoplasm</keyword>
<dbReference type="InterPro" id="IPR014777">
    <property type="entry name" value="4pyrrole_Mease_sub1"/>
</dbReference>
<dbReference type="InterPro" id="IPR008189">
    <property type="entry name" value="rRNA_ssu_MeTfrase_I"/>
</dbReference>
<dbReference type="GO" id="GO:0005737">
    <property type="term" value="C:cytoplasm"/>
    <property type="evidence" value="ECO:0007669"/>
    <property type="project" value="UniProtKB-SubCell"/>
</dbReference>
<comment type="caution">
    <text evidence="9">The sequence shown here is derived from an EMBL/GenBank/DDBJ whole genome shotgun (WGS) entry which is preliminary data.</text>
</comment>
<evidence type="ECO:0000313" key="10">
    <source>
        <dbReference type="Proteomes" id="UP000077857"/>
    </source>
</evidence>
<evidence type="ECO:0000256" key="2">
    <source>
        <dbReference type="ARBA" id="ARBA00022552"/>
    </source>
</evidence>
<proteinExistence type="inferred from homology"/>
<dbReference type="NCBIfam" id="TIGR00096">
    <property type="entry name" value="16S rRNA (cytidine(1402)-2'-O)-methyltransferase"/>
    <property type="match status" value="1"/>
</dbReference>
<feature type="domain" description="RsmI HTH" evidence="8">
    <location>
        <begin position="242"/>
        <end position="285"/>
    </location>
</feature>
<gene>
    <name evidence="6" type="primary">rsmI</name>
    <name evidence="9" type="ORF">A1507_14925</name>
</gene>
<keyword evidence="3 6" id="KW-0489">Methyltransferase</keyword>
<feature type="domain" description="Tetrapyrrole methylase" evidence="7">
    <location>
        <begin position="11"/>
        <end position="211"/>
    </location>
</feature>
<evidence type="ECO:0000259" key="7">
    <source>
        <dbReference type="Pfam" id="PF00590"/>
    </source>
</evidence>
<evidence type="ECO:0000256" key="1">
    <source>
        <dbReference type="ARBA" id="ARBA00022490"/>
    </source>
</evidence>
<dbReference type="EMBL" id="LUUJ01000087">
    <property type="protein sequence ID" value="OAI14655.1"/>
    <property type="molecule type" value="Genomic_DNA"/>
</dbReference>
<comment type="catalytic activity">
    <reaction evidence="6">
        <text>cytidine(1402) in 16S rRNA + S-adenosyl-L-methionine = 2'-O-methylcytidine(1402) in 16S rRNA + S-adenosyl-L-homocysteine + H(+)</text>
        <dbReference type="Rhea" id="RHEA:42924"/>
        <dbReference type="Rhea" id="RHEA-COMP:10285"/>
        <dbReference type="Rhea" id="RHEA-COMP:10286"/>
        <dbReference type="ChEBI" id="CHEBI:15378"/>
        <dbReference type="ChEBI" id="CHEBI:57856"/>
        <dbReference type="ChEBI" id="CHEBI:59789"/>
        <dbReference type="ChEBI" id="CHEBI:74495"/>
        <dbReference type="ChEBI" id="CHEBI:82748"/>
        <dbReference type="EC" id="2.1.1.198"/>
    </reaction>
</comment>
<dbReference type="PROSITE" id="PS01296">
    <property type="entry name" value="RSMI"/>
    <property type="match status" value="1"/>
</dbReference>
<dbReference type="InterPro" id="IPR053910">
    <property type="entry name" value="RsmI_HTH"/>
</dbReference>
<evidence type="ECO:0000259" key="8">
    <source>
        <dbReference type="Pfam" id="PF23016"/>
    </source>
</evidence>
<dbReference type="InterPro" id="IPR000878">
    <property type="entry name" value="4pyrrol_Mease"/>
</dbReference>
<name>A0A177N9U4_9GAMM</name>
<reference evidence="9 10" key="1">
    <citation type="submission" date="2016-03" db="EMBL/GenBank/DDBJ databases">
        <authorList>
            <person name="Ploux O."/>
        </authorList>
    </citation>
    <scope>NUCLEOTIDE SEQUENCE [LARGE SCALE GENOMIC DNA]</scope>
    <source>
        <strain evidence="9 10">R-45378</strain>
    </source>
</reference>
<dbReference type="HAMAP" id="MF_01877">
    <property type="entry name" value="16SrRNA_methyltr_I"/>
    <property type="match status" value="1"/>
</dbReference>
<dbReference type="CDD" id="cd11648">
    <property type="entry name" value="RsmI"/>
    <property type="match status" value="1"/>
</dbReference>
<evidence type="ECO:0000256" key="6">
    <source>
        <dbReference type="HAMAP-Rule" id="MF_01877"/>
    </source>
</evidence>
<evidence type="ECO:0000313" key="9">
    <source>
        <dbReference type="EMBL" id="OAI14655.1"/>
    </source>
</evidence>
<dbReference type="InterPro" id="IPR018063">
    <property type="entry name" value="SAM_MeTrfase_RsmI_CS"/>
</dbReference>
<comment type="function">
    <text evidence="6">Catalyzes the 2'-O-methylation of the ribose of cytidine 1402 (C1402) in 16S rRNA.</text>
</comment>
<dbReference type="Proteomes" id="UP000077857">
    <property type="component" value="Unassembled WGS sequence"/>
</dbReference>
<organism evidence="9 10">
    <name type="scientific">Methylomonas koyamae</name>
    <dbReference type="NCBI Taxonomy" id="702114"/>
    <lineage>
        <taxon>Bacteria</taxon>
        <taxon>Pseudomonadati</taxon>
        <taxon>Pseudomonadota</taxon>
        <taxon>Gammaproteobacteria</taxon>
        <taxon>Methylococcales</taxon>
        <taxon>Methylococcaceae</taxon>
        <taxon>Methylomonas</taxon>
    </lineage>
</organism>
<dbReference type="SUPFAM" id="SSF53790">
    <property type="entry name" value="Tetrapyrrole methylase"/>
    <property type="match status" value="1"/>
</dbReference>
<dbReference type="PANTHER" id="PTHR46111">
    <property type="entry name" value="RIBOSOMAL RNA SMALL SUBUNIT METHYLTRANSFERASE I"/>
    <property type="match status" value="1"/>
</dbReference>
<dbReference type="FunFam" id="3.30.950.10:FF:000002">
    <property type="entry name" value="Ribosomal RNA small subunit methyltransferase I"/>
    <property type="match status" value="1"/>
</dbReference>
<dbReference type="InterPro" id="IPR035996">
    <property type="entry name" value="4pyrrol_Methylase_sf"/>
</dbReference>
<dbReference type="FunFam" id="3.40.1010.10:FF:000002">
    <property type="entry name" value="Ribosomal RNA small subunit methyltransferase I"/>
    <property type="match status" value="1"/>
</dbReference>
<dbReference type="PIRSF" id="PIRSF005917">
    <property type="entry name" value="MTase_YraL"/>
    <property type="match status" value="1"/>
</dbReference>
<keyword evidence="2 6" id="KW-0698">rRNA processing</keyword>
<evidence type="ECO:0000256" key="4">
    <source>
        <dbReference type="ARBA" id="ARBA00022679"/>
    </source>
</evidence>
<protein>
    <recommendedName>
        <fullName evidence="6">Ribosomal RNA small subunit methyltransferase I</fullName>
        <ecNumber evidence="6">2.1.1.198</ecNumber>
    </recommendedName>
    <alternativeName>
        <fullName evidence="6">16S rRNA 2'-O-ribose C1402 methyltransferase</fullName>
    </alternativeName>
    <alternativeName>
        <fullName evidence="6">rRNA (cytidine-2'-O-)-methyltransferase RsmI</fullName>
    </alternativeName>
</protein>
<comment type="similarity">
    <text evidence="6">Belongs to the methyltransferase superfamily. RsmI family.</text>
</comment>
<dbReference type="Pfam" id="PF23016">
    <property type="entry name" value="RsmI_C"/>
    <property type="match status" value="1"/>
</dbReference>
<dbReference type="AlphaFoldDB" id="A0A177N9U4"/>
<evidence type="ECO:0000256" key="3">
    <source>
        <dbReference type="ARBA" id="ARBA00022603"/>
    </source>
</evidence>